<dbReference type="Proteomes" id="UP001516061">
    <property type="component" value="Unassembled WGS sequence"/>
</dbReference>
<name>A0ABX2G2N3_9BURK</name>
<dbReference type="RefSeq" id="WP_173804675.1">
    <property type="nucleotide sequence ID" value="NZ_JABSNM010000005.1"/>
</dbReference>
<feature type="compositionally biased region" description="Polar residues" evidence="1">
    <location>
        <begin position="1"/>
        <end position="14"/>
    </location>
</feature>
<accession>A0ABX2G2N3</accession>
<evidence type="ECO:0000259" key="2">
    <source>
        <dbReference type="PROSITE" id="PS50234"/>
    </source>
</evidence>
<organism evidence="4 5">
    <name type="scientific">Sphaerotilus uruguayifluvii</name>
    <dbReference type="NCBI Taxonomy" id="2735897"/>
    <lineage>
        <taxon>Bacteria</taxon>
        <taxon>Pseudomonadati</taxon>
        <taxon>Pseudomonadota</taxon>
        <taxon>Betaproteobacteria</taxon>
        <taxon>Burkholderiales</taxon>
        <taxon>Sphaerotilaceae</taxon>
        <taxon>Sphaerotilus</taxon>
    </lineage>
</organism>
<evidence type="ECO:0000313" key="5">
    <source>
        <dbReference type="Proteomes" id="UP001516061"/>
    </source>
</evidence>
<evidence type="ECO:0000313" key="4">
    <source>
        <dbReference type="EMBL" id="NRT55703.1"/>
    </source>
</evidence>
<dbReference type="PANTHER" id="PTHR45737">
    <property type="entry name" value="VON WILLEBRAND FACTOR A DOMAIN-CONTAINING PROTEIN 5A"/>
    <property type="match status" value="1"/>
</dbReference>
<feature type="domain" description="VWFA" evidence="2">
    <location>
        <begin position="284"/>
        <end position="451"/>
    </location>
</feature>
<evidence type="ECO:0000259" key="3">
    <source>
        <dbReference type="PROSITE" id="PS51468"/>
    </source>
</evidence>
<proteinExistence type="predicted"/>
<evidence type="ECO:0000256" key="1">
    <source>
        <dbReference type="SAM" id="MobiDB-lite"/>
    </source>
</evidence>
<dbReference type="Pfam" id="PF08487">
    <property type="entry name" value="VIT"/>
    <property type="match status" value="1"/>
</dbReference>
<dbReference type="InterPro" id="IPR002035">
    <property type="entry name" value="VWF_A"/>
</dbReference>
<dbReference type="PROSITE" id="PS50234">
    <property type="entry name" value="VWFA"/>
    <property type="match status" value="1"/>
</dbReference>
<comment type="caution">
    <text evidence="4">The sequence shown here is derived from an EMBL/GenBank/DDBJ whole genome shotgun (WGS) entry which is preliminary data.</text>
</comment>
<dbReference type="InterPro" id="IPR013694">
    <property type="entry name" value="VIT"/>
</dbReference>
<sequence length="767" mass="82566">MTQPTASNPFQNSPGLPAERHRRSPSLPLLRGARVSGKLRGLLFESTLELVFRNDTDESLEVIHTFALPAGAVLLDIEVQLDGQRLTGRIVPAAQADIGYEQALCEGRSAVMLESNRNGSFSLNLGHLRPGAECVLRLGQACELQPQAGHLRLIVPTVIAPRYGNPQQQAGLQPHQVAPVSPTVEYPFELDLRLHGPLARARLSSPSHALAVEPSGDGRSVAVTLAQPGWLDRDLVLVLERLPGLSLGLRAAPDAALRAGRIPVLLAMPVVPPETLAPVSRPMRLKMLIDCSGSMSGASLQSAQQALRHGIASLRSGDQFSLSRFGTEVQHRSRALWTTTPASLQAAQEWVDHLAADLGGTEMSRALASVLALPADGPCDVLLVTDGQIHGVTELIETARAGRQRIFVVGIGPAVPEAMLRELALQTGGASEFVTHGEAVGGAMQRLFARLREPGCTGLRLRLPPDAGEPIWASAPPDIGFPGETLVLRLWLERLPAEGDFVLEGLPSDGLGQADEPVELARLPVSALDEAGERLPRMLVAAELAQVVHAQAPGSALPPALLERVLAARLMSSGTRFLMVDERQDVPPVLTMPRQQVVPQMATPDRARFSPGQRVMRRASVSTNMPRAPMTEADREAQAARQAAAEREGDAIRDMMIRKRFRRAEVSRRAGSPEDFLQTVLIARAWQTPLDWTDLQRMGLSATVVQALKACGQPEGSAELLAALIELLCDWDVDQQAPGRPGSGGIWHEALVAVLREALRPERWDAA</sequence>
<keyword evidence="5" id="KW-1185">Reference proteome</keyword>
<feature type="region of interest" description="Disordered" evidence="1">
    <location>
        <begin position="1"/>
        <end position="24"/>
    </location>
</feature>
<dbReference type="Gene3D" id="3.40.50.410">
    <property type="entry name" value="von Willebrand factor, type A domain"/>
    <property type="match status" value="1"/>
</dbReference>
<reference evidence="4 5" key="1">
    <citation type="submission" date="2020-05" db="EMBL/GenBank/DDBJ databases">
        <title>Genomic Encyclopedia of Type Strains, Phase IV (KMG-V): Genome sequencing to study the core and pangenomes of soil and plant-associated prokaryotes.</title>
        <authorList>
            <person name="Whitman W."/>
        </authorList>
    </citation>
    <scope>NUCLEOTIDE SEQUENCE [LARGE SCALE GENOMIC DNA]</scope>
    <source>
        <strain evidence="4 5">C29</strain>
    </source>
</reference>
<dbReference type="SMART" id="SM00327">
    <property type="entry name" value="VWA"/>
    <property type="match status" value="1"/>
</dbReference>
<dbReference type="SUPFAM" id="SSF53300">
    <property type="entry name" value="vWA-like"/>
    <property type="match status" value="1"/>
</dbReference>
<protein>
    <submittedName>
        <fullName evidence="4">Ca-activated chloride channel family protein</fullName>
    </submittedName>
</protein>
<dbReference type="PANTHER" id="PTHR45737:SF6">
    <property type="entry name" value="VON WILLEBRAND FACTOR A DOMAIN-CONTAINING PROTEIN 5A"/>
    <property type="match status" value="1"/>
</dbReference>
<dbReference type="PROSITE" id="PS51468">
    <property type="entry name" value="VIT"/>
    <property type="match status" value="1"/>
</dbReference>
<dbReference type="Pfam" id="PF13768">
    <property type="entry name" value="VWA_3"/>
    <property type="match status" value="1"/>
</dbReference>
<feature type="domain" description="VIT" evidence="3">
    <location>
        <begin position="14"/>
        <end position="142"/>
    </location>
</feature>
<dbReference type="EMBL" id="JABSNM010000005">
    <property type="protein sequence ID" value="NRT55703.1"/>
    <property type="molecule type" value="Genomic_DNA"/>
</dbReference>
<dbReference type="InterPro" id="IPR036465">
    <property type="entry name" value="vWFA_dom_sf"/>
</dbReference>
<gene>
    <name evidence="4" type="ORF">HNQ01_001433</name>
</gene>